<gene>
    <name evidence="2" type="ORF">ORQ98_02905</name>
</gene>
<keyword evidence="1" id="KW-1133">Transmembrane helix</keyword>
<keyword evidence="1" id="KW-0472">Membrane</keyword>
<comment type="caution">
    <text evidence="2">The sequence shown here is derived from an EMBL/GenBank/DDBJ whole genome shotgun (WGS) entry which is preliminary data.</text>
</comment>
<feature type="transmembrane region" description="Helical" evidence="1">
    <location>
        <begin position="52"/>
        <end position="73"/>
    </location>
</feature>
<reference evidence="2 3" key="1">
    <citation type="submission" date="2022-11" db="EMBL/GenBank/DDBJ databases">
        <title>Spartinivicinus poritis sp. nov., isolated from scleractinian coral Porites lutea.</title>
        <authorList>
            <person name="Zhang G."/>
            <person name="Cai L."/>
            <person name="Wei Q."/>
        </authorList>
    </citation>
    <scope>NUCLEOTIDE SEQUENCE [LARGE SCALE GENOMIC DNA]</scope>
    <source>
        <strain evidence="2 3">A2-2</strain>
    </source>
</reference>
<evidence type="ECO:0000256" key="1">
    <source>
        <dbReference type="SAM" id="Phobius"/>
    </source>
</evidence>
<feature type="transmembrane region" description="Helical" evidence="1">
    <location>
        <begin position="21"/>
        <end position="46"/>
    </location>
</feature>
<proteinExistence type="predicted"/>
<evidence type="ECO:0000313" key="3">
    <source>
        <dbReference type="Proteomes" id="UP001528823"/>
    </source>
</evidence>
<protein>
    <submittedName>
        <fullName evidence="2">Uncharacterized protein</fullName>
    </submittedName>
</protein>
<name>A0ABT5U3G5_9GAMM</name>
<keyword evidence="1" id="KW-0812">Transmembrane</keyword>
<dbReference type="EMBL" id="JAPMOU010000002">
    <property type="protein sequence ID" value="MDE1460912.1"/>
    <property type="molecule type" value="Genomic_DNA"/>
</dbReference>
<dbReference type="RefSeq" id="WP_274687279.1">
    <property type="nucleotide sequence ID" value="NZ_JAPMOU010000002.1"/>
</dbReference>
<keyword evidence="3" id="KW-1185">Reference proteome</keyword>
<dbReference type="Proteomes" id="UP001528823">
    <property type="component" value="Unassembled WGS sequence"/>
</dbReference>
<accession>A0ABT5U3G5</accession>
<organism evidence="2 3">
    <name type="scientific">Spartinivicinus poritis</name>
    <dbReference type="NCBI Taxonomy" id="2994640"/>
    <lineage>
        <taxon>Bacteria</taxon>
        <taxon>Pseudomonadati</taxon>
        <taxon>Pseudomonadota</taxon>
        <taxon>Gammaproteobacteria</taxon>
        <taxon>Oceanospirillales</taxon>
        <taxon>Zooshikellaceae</taxon>
        <taxon>Spartinivicinus</taxon>
    </lineage>
</organism>
<evidence type="ECO:0000313" key="2">
    <source>
        <dbReference type="EMBL" id="MDE1460912.1"/>
    </source>
</evidence>
<sequence length="82" mass="8499">MSKDVKNLISQILEVMSNRTLLDAALGAGLGLLGSFFCSGVGLSGLGLIGRFFLMVIGGGLVGITVGLIADFYEKNNSNFGE</sequence>